<evidence type="ECO:0000313" key="6">
    <source>
        <dbReference type="Proteomes" id="UP000297914"/>
    </source>
</evidence>
<name>A0A5F0KD94_9GAMM</name>
<feature type="domain" description="DUF2726" evidence="2">
    <location>
        <begin position="36"/>
        <end position="159"/>
    </location>
</feature>
<dbReference type="InterPro" id="IPR013498">
    <property type="entry name" value="Topo_IA_Znf"/>
</dbReference>
<reference evidence="4 6" key="1">
    <citation type="submission" date="2018-06" db="EMBL/GenBank/DDBJ databases">
        <title>Occurrence of a novel blaKPC-2- and qnrS2- harbouring IncP6 plasmid from Aeromonas taiwanensis isolates recovered from the river sediments.</title>
        <authorList>
            <person name="Zheng B."/>
            <person name="Yu X."/>
            <person name="Xiao Y."/>
        </authorList>
    </citation>
    <scope>NUCLEOTIDE SEQUENCE [LARGE SCALE GENOMIC DNA]</scope>
    <source>
        <strain evidence="3 5">1713</strain>
        <strain evidence="4 6">198</strain>
    </source>
</reference>
<feature type="domain" description="DNA topoisomerase type IA zn finger" evidence="1">
    <location>
        <begin position="253"/>
        <end position="290"/>
    </location>
</feature>
<dbReference type="Pfam" id="PF01396">
    <property type="entry name" value="Zn_ribbon_Top1"/>
    <property type="match status" value="1"/>
</dbReference>
<dbReference type="OrthoDB" id="5782056at2"/>
<accession>A0A5F0KD94</accession>
<dbReference type="RefSeq" id="WP_134695144.1">
    <property type="nucleotide sequence ID" value="NZ_QORJ01000009.1"/>
</dbReference>
<evidence type="ECO:0000313" key="4">
    <source>
        <dbReference type="EMBL" id="TFF82520.1"/>
    </source>
</evidence>
<evidence type="ECO:0000259" key="2">
    <source>
        <dbReference type="Pfam" id="PF10881"/>
    </source>
</evidence>
<keyword evidence="5" id="KW-1185">Reference proteome</keyword>
<evidence type="ECO:0000259" key="1">
    <source>
        <dbReference type="Pfam" id="PF01396"/>
    </source>
</evidence>
<protein>
    <submittedName>
        <fullName evidence="4">DUF2726 domain-containing protein</fullName>
    </submittedName>
</protein>
<dbReference type="Proteomes" id="UP000297720">
    <property type="component" value="Unassembled WGS sequence"/>
</dbReference>
<dbReference type="EMBL" id="QORK01000008">
    <property type="protein sequence ID" value="TFF82520.1"/>
    <property type="molecule type" value="Genomic_DNA"/>
</dbReference>
<dbReference type="GO" id="GO:0006265">
    <property type="term" value="P:DNA topological change"/>
    <property type="evidence" value="ECO:0007669"/>
    <property type="project" value="InterPro"/>
</dbReference>
<dbReference type="GO" id="GO:0003916">
    <property type="term" value="F:DNA topoisomerase activity"/>
    <property type="evidence" value="ECO:0007669"/>
    <property type="project" value="InterPro"/>
</dbReference>
<dbReference type="Proteomes" id="UP000297914">
    <property type="component" value="Unassembled WGS sequence"/>
</dbReference>
<sequence>MNSLVVSGSVLLVLLLLVIVWRRGKENRAEPYELQETLLSPVERTFLGALDQAVGDQARVFAKVRASLVLTPEARLGKGKRQQALGKIGDRHFDYLLCHPADLSFLCAVELDESGHRHQKRSKGRDLFLKAACDGAGLPLLQIPAGSHYDVEELREQLLPLLTRASAPSEDLLPGERREPTFSPLLLDGVDLGAPGHGASMPLMASPSTVETPVEPEPLVAASQLVAPEPLLVDNPFLDPDEDDDSRTETPHCPRCAAPLVEREAKKGPHAGRLFLACSRFPECRYAAPQDRVKH</sequence>
<dbReference type="GO" id="GO:0003677">
    <property type="term" value="F:DNA binding"/>
    <property type="evidence" value="ECO:0007669"/>
    <property type="project" value="InterPro"/>
</dbReference>
<dbReference type="Pfam" id="PF10881">
    <property type="entry name" value="DUF2726"/>
    <property type="match status" value="1"/>
</dbReference>
<dbReference type="AlphaFoldDB" id="A0A5F0KD94"/>
<dbReference type="SUPFAM" id="SSF57783">
    <property type="entry name" value="Zinc beta-ribbon"/>
    <property type="match status" value="1"/>
</dbReference>
<gene>
    <name evidence="3" type="ORF">DRM93_06035</name>
    <name evidence="4" type="ORF">DRM94_06035</name>
</gene>
<dbReference type="Gene3D" id="3.30.65.10">
    <property type="entry name" value="Bacterial Topoisomerase I, domain 1"/>
    <property type="match status" value="1"/>
</dbReference>
<comment type="caution">
    <text evidence="4">The sequence shown here is derived from an EMBL/GenBank/DDBJ whole genome shotgun (WGS) entry which is preliminary data.</text>
</comment>
<evidence type="ECO:0000313" key="5">
    <source>
        <dbReference type="Proteomes" id="UP000297720"/>
    </source>
</evidence>
<dbReference type="InterPro" id="IPR024402">
    <property type="entry name" value="DUF2726"/>
</dbReference>
<organism evidence="4 6">
    <name type="scientific">Aeromonas taiwanensis</name>
    <dbReference type="NCBI Taxonomy" id="633417"/>
    <lineage>
        <taxon>Bacteria</taxon>
        <taxon>Pseudomonadati</taxon>
        <taxon>Pseudomonadota</taxon>
        <taxon>Gammaproteobacteria</taxon>
        <taxon>Aeromonadales</taxon>
        <taxon>Aeromonadaceae</taxon>
        <taxon>Aeromonas</taxon>
    </lineage>
</organism>
<dbReference type="GO" id="GO:0005694">
    <property type="term" value="C:chromosome"/>
    <property type="evidence" value="ECO:0007669"/>
    <property type="project" value="InterPro"/>
</dbReference>
<evidence type="ECO:0000313" key="3">
    <source>
        <dbReference type="EMBL" id="TFF78460.1"/>
    </source>
</evidence>
<dbReference type="EMBL" id="QORL01000008">
    <property type="protein sequence ID" value="TFF78460.1"/>
    <property type="molecule type" value="Genomic_DNA"/>
</dbReference>
<proteinExistence type="predicted"/>